<dbReference type="Pfam" id="PF00501">
    <property type="entry name" value="AMP-binding"/>
    <property type="match status" value="1"/>
</dbReference>
<dbReference type="Pfam" id="PF13193">
    <property type="entry name" value="AMP-binding_C"/>
    <property type="match status" value="1"/>
</dbReference>
<dbReference type="Gene3D" id="3.40.50.12780">
    <property type="entry name" value="N-terminal domain of ligase-like"/>
    <property type="match status" value="1"/>
</dbReference>
<evidence type="ECO:0000313" key="4">
    <source>
        <dbReference type="Proteomes" id="UP000245283"/>
    </source>
</evidence>
<evidence type="ECO:0000259" key="2">
    <source>
        <dbReference type="Pfam" id="PF13193"/>
    </source>
</evidence>
<proteinExistence type="predicted"/>
<evidence type="ECO:0000313" key="3">
    <source>
        <dbReference type="EMBL" id="PWF27366.1"/>
    </source>
</evidence>
<dbReference type="GO" id="GO:0031956">
    <property type="term" value="F:medium-chain fatty acid-CoA ligase activity"/>
    <property type="evidence" value="ECO:0007669"/>
    <property type="project" value="TreeGrafter"/>
</dbReference>
<evidence type="ECO:0000259" key="1">
    <source>
        <dbReference type="Pfam" id="PF00501"/>
    </source>
</evidence>
<comment type="caution">
    <text evidence="3">The sequence shown here is derived from an EMBL/GenBank/DDBJ whole genome shotgun (WGS) entry which is preliminary data.</text>
</comment>
<accession>A0A2V1K7D9</accession>
<dbReference type="InterPro" id="IPR025110">
    <property type="entry name" value="AMP-bd_C"/>
</dbReference>
<feature type="domain" description="AMP-dependent synthetase/ligase" evidence="1">
    <location>
        <begin position="14"/>
        <end position="391"/>
    </location>
</feature>
<dbReference type="EMBL" id="QETB01000001">
    <property type="protein sequence ID" value="PWF27366.1"/>
    <property type="molecule type" value="Genomic_DNA"/>
</dbReference>
<gene>
    <name evidence="3" type="ORF">DD236_02985</name>
</gene>
<dbReference type="Proteomes" id="UP000245283">
    <property type="component" value="Unassembled WGS sequence"/>
</dbReference>
<keyword evidence="4" id="KW-1185">Reference proteome</keyword>
<dbReference type="OrthoDB" id="9803968at2"/>
<dbReference type="InterPro" id="IPR045851">
    <property type="entry name" value="AMP-bd_C_sf"/>
</dbReference>
<protein>
    <submittedName>
        <fullName evidence="3">Long-chain fatty acid--CoA ligase</fullName>
    </submittedName>
</protein>
<sequence length="544" mass="58299">MHKPPIYNAAHALDQAAFAHPARTSITYGDEVLTVSEAAAATRQLAQLLAQAGVTRGDRVMLASHNSPYHLLTHIACARLGAVFVPVSFRLTQIELQELVDFAAPRAIICEPEIAARGSFASTGTLLQFVIDDDVQAGPLSASFAHGYLALGAAMASHNGQMISDTANAGVEGLNQQGYPDGLAVLLLTSGSVGSPKAVALTHANLWWGSRNFRDGFEYRTDETVLAATPLSHVGGFNGTTLDIFSGGGHVVIERHFDAGETLRLIEQHHVNIMFAAPTMYIALINHPDFSTRDLSSWRLPLVGGAQVPAPLLGRLAARGLRPINVWGMTETAASGAYLPFEHCPNHPGSIGRPFPYVEARICDPENSKSMGVGEVGELLVRGPSVSTGYWHGEAYTEGSYNGDWLRTGDLAQVDSGGFLSIMGRKLDRIMTGGEGVLPDEVENVLRQYPGIRDVVVCGVPDEVWGELIVAGLELEAGVAEPSFSDIEQSAQKVLARFKLPRFVAVFEHIPLTANDKIDRSGAQTIIEALMAQQGVTTEDLRPQ</sequence>
<dbReference type="InterPro" id="IPR000873">
    <property type="entry name" value="AMP-dep_synth/lig_dom"/>
</dbReference>
<feature type="domain" description="AMP-binding enzyme C-terminal" evidence="2">
    <location>
        <begin position="441"/>
        <end position="517"/>
    </location>
</feature>
<dbReference type="PANTHER" id="PTHR43201:SF32">
    <property type="entry name" value="2-SUCCINYLBENZOATE--COA LIGASE, CHLOROPLASTIC_PEROXISOMAL"/>
    <property type="match status" value="1"/>
</dbReference>
<keyword evidence="3" id="KW-0436">Ligase</keyword>
<dbReference type="AlphaFoldDB" id="A0A2V1K7D9"/>
<reference evidence="4" key="1">
    <citation type="submission" date="2018-05" db="EMBL/GenBank/DDBJ databases">
        <authorList>
            <person name="Li Y."/>
        </authorList>
    </citation>
    <scope>NUCLEOTIDE SEQUENCE [LARGE SCALE GENOMIC DNA]</scope>
    <source>
        <strain evidence="4">sk1b4</strain>
    </source>
</reference>
<dbReference type="SUPFAM" id="SSF56801">
    <property type="entry name" value="Acetyl-CoA synthetase-like"/>
    <property type="match status" value="1"/>
</dbReference>
<dbReference type="InterPro" id="IPR042099">
    <property type="entry name" value="ANL_N_sf"/>
</dbReference>
<dbReference type="Gene3D" id="3.30.300.30">
    <property type="match status" value="1"/>
</dbReference>
<dbReference type="PANTHER" id="PTHR43201">
    <property type="entry name" value="ACYL-COA SYNTHETASE"/>
    <property type="match status" value="1"/>
</dbReference>
<organism evidence="3 4">
    <name type="scientific">Ancrocorticia populi</name>
    <dbReference type="NCBI Taxonomy" id="2175228"/>
    <lineage>
        <taxon>Bacteria</taxon>
        <taxon>Bacillati</taxon>
        <taxon>Actinomycetota</taxon>
        <taxon>Actinomycetes</taxon>
        <taxon>Actinomycetales</taxon>
        <taxon>Actinomycetaceae</taxon>
        <taxon>Ancrocorticia</taxon>
    </lineage>
</organism>
<dbReference type="RefSeq" id="WP_109092866.1">
    <property type="nucleotide sequence ID" value="NZ_QETB01000001.1"/>
</dbReference>
<dbReference type="GO" id="GO:0006631">
    <property type="term" value="P:fatty acid metabolic process"/>
    <property type="evidence" value="ECO:0007669"/>
    <property type="project" value="TreeGrafter"/>
</dbReference>
<name>A0A2V1K7D9_9ACTO</name>